<feature type="transmembrane region" description="Helical" evidence="1">
    <location>
        <begin position="157"/>
        <end position="177"/>
    </location>
</feature>
<dbReference type="RefSeq" id="WP_116479633.1">
    <property type="nucleotide sequence ID" value="NZ_JBKYKF010000026.1"/>
</dbReference>
<name>A0A2U1E716_9FIRM</name>
<comment type="caution">
    <text evidence="2">The sequence shown here is derived from an EMBL/GenBank/DDBJ whole genome shotgun (WGS) entry which is preliminary data.</text>
</comment>
<keyword evidence="1" id="KW-1133">Transmembrane helix</keyword>
<feature type="transmembrane region" description="Helical" evidence="1">
    <location>
        <begin position="128"/>
        <end position="145"/>
    </location>
</feature>
<reference evidence="2 3" key="1">
    <citation type="submission" date="2018-04" db="EMBL/GenBank/DDBJ databases">
        <title>Genomic Encyclopedia of Type Strains, Phase IV (KMG-IV): sequencing the most valuable type-strain genomes for metagenomic binning, comparative biology and taxonomic classification.</title>
        <authorList>
            <person name="Goeker M."/>
        </authorList>
    </citation>
    <scope>NUCLEOTIDE SEQUENCE [LARGE SCALE GENOMIC DNA]</scope>
    <source>
        <strain evidence="2 3">DSM 20705</strain>
    </source>
</reference>
<dbReference type="AlphaFoldDB" id="A0A2U1E716"/>
<evidence type="ECO:0000313" key="2">
    <source>
        <dbReference type="EMBL" id="PVY95744.1"/>
    </source>
</evidence>
<protein>
    <recommendedName>
        <fullName evidence="4">DUF2812 domain-containing protein</fullName>
    </recommendedName>
</protein>
<keyword evidence="1" id="KW-0812">Transmembrane</keyword>
<accession>A0A2U1E716</accession>
<evidence type="ECO:0000256" key="1">
    <source>
        <dbReference type="SAM" id="Phobius"/>
    </source>
</evidence>
<dbReference type="Proteomes" id="UP000245793">
    <property type="component" value="Unassembled WGS sequence"/>
</dbReference>
<proteinExistence type="predicted"/>
<keyword evidence="1" id="KW-0472">Membrane</keyword>
<organism evidence="2 3">
    <name type="scientific">Ezakiella coagulans</name>
    <dbReference type="NCBI Taxonomy" id="46507"/>
    <lineage>
        <taxon>Bacteria</taxon>
        <taxon>Bacillati</taxon>
        <taxon>Bacillota</taxon>
        <taxon>Tissierellia</taxon>
        <taxon>Ezakiella</taxon>
    </lineage>
</organism>
<sequence length="187" mass="22176">MEFKVKQGHISYPETLKRDLDQETRHGYEVVDVLDNKLQLEKSVKTYNFLIPQNSKELRDYYKQSGYGYVELSVRKKYIRAFGISFTKVERPTRNNANYLLVKSIHREPVKFYKEMLHAHHDEETKKFLPLTIIYAILYGINLIMQPRVVKQIGITGYYILSGVIIVLLIVALYNFLRHKQFKEDLE</sequence>
<evidence type="ECO:0008006" key="4">
    <source>
        <dbReference type="Google" id="ProtNLM"/>
    </source>
</evidence>
<keyword evidence="3" id="KW-1185">Reference proteome</keyword>
<gene>
    <name evidence="2" type="ORF">C7381_101271</name>
</gene>
<evidence type="ECO:0000313" key="3">
    <source>
        <dbReference type="Proteomes" id="UP000245793"/>
    </source>
</evidence>
<dbReference type="EMBL" id="QEKV01000001">
    <property type="protein sequence ID" value="PVY95744.1"/>
    <property type="molecule type" value="Genomic_DNA"/>
</dbReference>